<dbReference type="InParanoid" id="A0A7J7CSS9"/>
<dbReference type="FunFam" id="3.30.530.20:FF:000007">
    <property type="entry name" value="Major pollen allergen Bet v 1-A"/>
    <property type="match status" value="1"/>
</dbReference>
<dbReference type="SUPFAM" id="SSF55961">
    <property type="entry name" value="Bet v1-like"/>
    <property type="match status" value="1"/>
</dbReference>
<dbReference type="Proteomes" id="UP000593562">
    <property type="component" value="Unassembled WGS sequence"/>
</dbReference>
<evidence type="ECO:0000313" key="6">
    <source>
        <dbReference type="Proteomes" id="UP000593562"/>
    </source>
</evidence>
<dbReference type="InterPro" id="IPR000916">
    <property type="entry name" value="Bet_v_I/MLP"/>
</dbReference>
<dbReference type="GO" id="GO:0009738">
    <property type="term" value="P:abscisic acid-activated signaling pathway"/>
    <property type="evidence" value="ECO:0007669"/>
    <property type="project" value="InterPro"/>
</dbReference>
<proteinExistence type="inferred from homology"/>
<dbReference type="PRINTS" id="PR00634">
    <property type="entry name" value="BETALLERGEN"/>
</dbReference>
<sequence length="158" mass="17163">MGVVTYESENVLAIPPAKLFQAYVLDGVNLFPKVIPQIKNIEILEGDGGAGTIKKITFGAGDQATYVKHKIESLDKETFSYNYSIIEGEILRGALDKISSENKIEASSDGGSVWKTITTYHTKGDIVIPEEKINEAKGTATAMFKAVEAYLLANPDAY</sequence>
<evidence type="ECO:0000256" key="1">
    <source>
        <dbReference type="ARBA" id="ARBA00009744"/>
    </source>
</evidence>
<dbReference type="GO" id="GO:0005634">
    <property type="term" value="C:nucleus"/>
    <property type="evidence" value="ECO:0007669"/>
    <property type="project" value="TreeGrafter"/>
</dbReference>
<comment type="caution">
    <text evidence="5">The sequence shown here is derived from an EMBL/GenBank/DDBJ whole genome shotgun (WGS) entry which is preliminary data.</text>
</comment>
<dbReference type="Pfam" id="PF00407">
    <property type="entry name" value="Bet_v_1"/>
    <property type="match status" value="1"/>
</dbReference>
<name>A0A7J7CSS9_TRIWF</name>
<feature type="domain" description="Bet v I/Major latex protein" evidence="4">
    <location>
        <begin position="1"/>
        <end position="154"/>
    </location>
</feature>
<dbReference type="PANTHER" id="PTHR31213:SF55">
    <property type="entry name" value="STRESS-INDUCED PROTEIN SAM22"/>
    <property type="match status" value="1"/>
</dbReference>
<dbReference type="GO" id="GO:0038023">
    <property type="term" value="F:signaling receptor activity"/>
    <property type="evidence" value="ECO:0007669"/>
    <property type="project" value="InterPro"/>
</dbReference>
<evidence type="ECO:0000313" key="5">
    <source>
        <dbReference type="EMBL" id="KAF5737019.1"/>
    </source>
</evidence>
<dbReference type="GO" id="GO:0010427">
    <property type="term" value="F:abscisic acid binding"/>
    <property type="evidence" value="ECO:0007669"/>
    <property type="project" value="InterPro"/>
</dbReference>
<keyword evidence="3" id="KW-0568">Pathogenesis-related protein</keyword>
<dbReference type="EMBL" id="JAAARO010000014">
    <property type="protein sequence ID" value="KAF5737019.1"/>
    <property type="molecule type" value="Genomic_DNA"/>
</dbReference>
<dbReference type="Gene3D" id="3.30.530.20">
    <property type="match status" value="1"/>
</dbReference>
<dbReference type="GO" id="GO:0004864">
    <property type="term" value="F:protein phosphatase inhibitor activity"/>
    <property type="evidence" value="ECO:0007669"/>
    <property type="project" value="InterPro"/>
</dbReference>
<dbReference type="GO" id="GO:0005737">
    <property type="term" value="C:cytoplasm"/>
    <property type="evidence" value="ECO:0007669"/>
    <property type="project" value="TreeGrafter"/>
</dbReference>
<dbReference type="InterPro" id="IPR024949">
    <property type="entry name" value="Bet_v_I_allergen"/>
</dbReference>
<dbReference type="SMART" id="SM01037">
    <property type="entry name" value="Bet_v_1"/>
    <property type="match status" value="1"/>
</dbReference>
<comment type="similarity">
    <text evidence="1">Belongs to the BetVI family.</text>
</comment>
<dbReference type="GO" id="GO:0006952">
    <property type="term" value="P:defense response"/>
    <property type="evidence" value="ECO:0007669"/>
    <property type="project" value="UniProtKB-KW"/>
</dbReference>
<evidence type="ECO:0000259" key="4">
    <source>
        <dbReference type="SMART" id="SM01037"/>
    </source>
</evidence>
<dbReference type="AlphaFoldDB" id="A0A7J7CSS9"/>
<reference evidence="5 6" key="1">
    <citation type="journal article" date="2020" name="Nat. Commun.">
        <title>Genome of Tripterygium wilfordii and identification of cytochrome P450 involved in triptolide biosynthesis.</title>
        <authorList>
            <person name="Tu L."/>
            <person name="Su P."/>
            <person name="Zhang Z."/>
            <person name="Gao L."/>
            <person name="Wang J."/>
            <person name="Hu T."/>
            <person name="Zhou J."/>
            <person name="Zhang Y."/>
            <person name="Zhao Y."/>
            <person name="Liu Y."/>
            <person name="Song Y."/>
            <person name="Tong Y."/>
            <person name="Lu Y."/>
            <person name="Yang J."/>
            <person name="Xu C."/>
            <person name="Jia M."/>
            <person name="Peters R.J."/>
            <person name="Huang L."/>
            <person name="Gao W."/>
        </authorList>
    </citation>
    <scope>NUCLEOTIDE SEQUENCE [LARGE SCALE GENOMIC DNA]</scope>
    <source>
        <strain evidence="6">cv. XIE 37</strain>
        <tissue evidence="5">Leaf</tissue>
    </source>
</reference>
<dbReference type="InterPro" id="IPR050279">
    <property type="entry name" value="Plant_def-hormone_signal"/>
</dbReference>
<keyword evidence="6" id="KW-1185">Reference proteome</keyword>
<accession>A0A7J7CSS9</accession>
<dbReference type="InterPro" id="IPR023393">
    <property type="entry name" value="START-like_dom_sf"/>
</dbReference>
<evidence type="ECO:0000256" key="2">
    <source>
        <dbReference type="ARBA" id="ARBA00022821"/>
    </source>
</evidence>
<gene>
    <name evidence="5" type="ORF">HS088_TW14G01175</name>
</gene>
<evidence type="ECO:0000256" key="3">
    <source>
        <dbReference type="ARBA" id="ARBA00023265"/>
    </source>
</evidence>
<dbReference type="CDD" id="cd07816">
    <property type="entry name" value="Bet_v1-like"/>
    <property type="match status" value="1"/>
</dbReference>
<keyword evidence="2" id="KW-0611">Plant defense</keyword>
<protein>
    <submittedName>
        <fullName evidence="5">Pathogenesis-related protein 10.5</fullName>
    </submittedName>
</protein>
<organism evidence="5 6">
    <name type="scientific">Tripterygium wilfordii</name>
    <name type="common">Thunder God vine</name>
    <dbReference type="NCBI Taxonomy" id="458696"/>
    <lineage>
        <taxon>Eukaryota</taxon>
        <taxon>Viridiplantae</taxon>
        <taxon>Streptophyta</taxon>
        <taxon>Embryophyta</taxon>
        <taxon>Tracheophyta</taxon>
        <taxon>Spermatophyta</taxon>
        <taxon>Magnoliopsida</taxon>
        <taxon>eudicotyledons</taxon>
        <taxon>Gunneridae</taxon>
        <taxon>Pentapetalae</taxon>
        <taxon>rosids</taxon>
        <taxon>fabids</taxon>
        <taxon>Celastrales</taxon>
        <taxon>Celastraceae</taxon>
        <taxon>Tripterygium</taxon>
    </lineage>
</organism>
<dbReference type="PANTHER" id="PTHR31213">
    <property type="entry name" value="OS08G0374000 PROTEIN-RELATED"/>
    <property type="match status" value="1"/>
</dbReference>
<dbReference type="OrthoDB" id="1858506at2759"/>